<dbReference type="RefSeq" id="WP_153471961.1">
    <property type="nucleotide sequence ID" value="NZ_WBOF01000008.1"/>
</dbReference>
<accession>A0A6N7L636</accession>
<name>A0A6N7L636_9ACTN</name>
<reference evidence="2 3" key="1">
    <citation type="submission" date="2019-09" db="EMBL/GenBank/DDBJ databases">
        <title>Genome Sequences of Streptomyces kaniharaensis ATCC 21070.</title>
        <authorList>
            <person name="Zhu W."/>
            <person name="De Crecy-Lagard V."/>
            <person name="Richards N.G."/>
        </authorList>
    </citation>
    <scope>NUCLEOTIDE SEQUENCE [LARGE SCALE GENOMIC DNA]</scope>
    <source>
        <strain evidence="2 3">SF-557</strain>
    </source>
</reference>
<comment type="caution">
    <text evidence="2">The sequence shown here is derived from an EMBL/GenBank/DDBJ whole genome shotgun (WGS) entry which is preliminary data.</text>
</comment>
<evidence type="ECO:0000313" key="2">
    <source>
        <dbReference type="EMBL" id="MQS17984.1"/>
    </source>
</evidence>
<proteinExistence type="predicted"/>
<dbReference type="AlphaFoldDB" id="A0A6N7L636"/>
<keyword evidence="3" id="KW-1185">Reference proteome</keyword>
<protein>
    <submittedName>
        <fullName evidence="2">Uncharacterized protein</fullName>
    </submittedName>
</protein>
<evidence type="ECO:0000256" key="1">
    <source>
        <dbReference type="SAM" id="MobiDB-lite"/>
    </source>
</evidence>
<gene>
    <name evidence="2" type="ORF">F7Q99_38805</name>
</gene>
<sequence length="161" mass="17891">MIQDRLGALQARREVRRRLAEGDVTLLASPASCGPSARSSTRSATGRAAGRWNWSSAARARPPRWSRRGRAGAEIRLTVLRDVRAHRVAVDGVKRKVVPFTGEQWRCSPRTAPRGGRRRSRPPPAARAACPAGLRQRLAAVETARRDGHRVVSRYEESRAW</sequence>
<evidence type="ECO:0000313" key="3">
    <source>
        <dbReference type="Proteomes" id="UP000450000"/>
    </source>
</evidence>
<dbReference type="Proteomes" id="UP000450000">
    <property type="component" value="Unassembled WGS sequence"/>
</dbReference>
<feature type="region of interest" description="Disordered" evidence="1">
    <location>
        <begin position="108"/>
        <end position="128"/>
    </location>
</feature>
<organism evidence="2 3">
    <name type="scientific">Streptomyces kaniharaensis</name>
    <dbReference type="NCBI Taxonomy" id="212423"/>
    <lineage>
        <taxon>Bacteria</taxon>
        <taxon>Bacillati</taxon>
        <taxon>Actinomycetota</taxon>
        <taxon>Actinomycetes</taxon>
        <taxon>Kitasatosporales</taxon>
        <taxon>Streptomycetaceae</taxon>
        <taxon>Streptomyces</taxon>
    </lineage>
</organism>
<feature type="region of interest" description="Disordered" evidence="1">
    <location>
        <begin position="31"/>
        <end position="67"/>
    </location>
</feature>
<feature type="compositionally biased region" description="Low complexity" evidence="1">
    <location>
        <begin position="36"/>
        <end position="60"/>
    </location>
</feature>
<dbReference type="EMBL" id="WBOF01000008">
    <property type="protein sequence ID" value="MQS17984.1"/>
    <property type="molecule type" value="Genomic_DNA"/>
</dbReference>